<comment type="caution">
    <text evidence="2">The sequence shown here is derived from an EMBL/GenBank/DDBJ whole genome shotgun (WGS) entry which is preliminary data.</text>
</comment>
<evidence type="ECO:0000256" key="1">
    <source>
        <dbReference type="SAM" id="MobiDB-lite"/>
    </source>
</evidence>
<dbReference type="Proteomes" id="UP000054564">
    <property type="component" value="Unassembled WGS sequence"/>
</dbReference>
<protein>
    <submittedName>
        <fullName evidence="2">Uncharacterized protein</fullName>
    </submittedName>
</protein>
<feature type="region of interest" description="Disordered" evidence="1">
    <location>
        <begin position="249"/>
        <end position="286"/>
    </location>
</feature>
<sequence>MLNNIPQEGTQANNNFPMPTAEEYYQMAATVQRLKVSAAAPPPPPQHMSCADSRFLKFSEAVRKTHDSDNPECAILTSNGSNFQVWEEEALGKDEAKSVVTLFRTTISKELQTIVGGLLVKTPLEMYRLIKTNCKHSDRQHKLRLVDRLTTLIKSKAPGTDVTLSSWTSIVTHELEQLKNGFVAPAGIDKKTFEFTVDSKLETKIGAIFTEVTTVIQSVCGQHKDKTIETSTSYAPMDLEAIQAFRQSQGKYVHPNQRNPPAQQAPPPAQPHQPHLSLEKASFYRG</sequence>
<proteinExistence type="predicted"/>
<reference evidence="3" key="1">
    <citation type="submission" date="2014-03" db="EMBL/GenBank/DDBJ databases">
        <title>The Genome Sequence of Puccinia striiformis f. sp. tritici PST-78.</title>
        <authorList>
            <consortium name="The Broad Institute Genome Sequencing Platform"/>
            <person name="Cuomo C."/>
            <person name="Hulbert S."/>
            <person name="Chen X."/>
            <person name="Walker B."/>
            <person name="Young S.K."/>
            <person name="Zeng Q."/>
            <person name="Gargeya S."/>
            <person name="Fitzgerald M."/>
            <person name="Haas B."/>
            <person name="Abouelleil A."/>
            <person name="Alvarado L."/>
            <person name="Arachchi H.M."/>
            <person name="Berlin A.M."/>
            <person name="Chapman S.B."/>
            <person name="Goldberg J."/>
            <person name="Griggs A."/>
            <person name="Gujja S."/>
            <person name="Hansen M."/>
            <person name="Howarth C."/>
            <person name="Imamovic A."/>
            <person name="Larimer J."/>
            <person name="McCowan C."/>
            <person name="Montmayeur A."/>
            <person name="Murphy C."/>
            <person name="Neiman D."/>
            <person name="Pearson M."/>
            <person name="Priest M."/>
            <person name="Roberts A."/>
            <person name="Saif S."/>
            <person name="Shea T."/>
            <person name="Sisk P."/>
            <person name="Sykes S."/>
            <person name="Wortman J."/>
            <person name="Nusbaum C."/>
            <person name="Birren B."/>
        </authorList>
    </citation>
    <scope>NUCLEOTIDE SEQUENCE [LARGE SCALE GENOMIC DNA]</scope>
    <source>
        <strain evidence="3">race PST-78</strain>
    </source>
</reference>
<evidence type="ECO:0000313" key="2">
    <source>
        <dbReference type="EMBL" id="KNE91851.1"/>
    </source>
</evidence>
<dbReference type="EMBL" id="AJIL01000186">
    <property type="protein sequence ID" value="KNE91851.1"/>
    <property type="molecule type" value="Genomic_DNA"/>
</dbReference>
<accession>A0A0L0UY40</accession>
<organism evidence="2 3">
    <name type="scientific">Puccinia striiformis f. sp. tritici PST-78</name>
    <dbReference type="NCBI Taxonomy" id="1165861"/>
    <lineage>
        <taxon>Eukaryota</taxon>
        <taxon>Fungi</taxon>
        <taxon>Dikarya</taxon>
        <taxon>Basidiomycota</taxon>
        <taxon>Pucciniomycotina</taxon>
        <taxon>Pucciniomycetes</taxon>
        <taxon>Pucciniales</taxon>
        <taxon>Pucciniaceae</taxon>
        <taxon>Puccinia</taxon>
    </lineage>
</organism>
<keyword evidence="3" id="KW-1185">Reference proteome</keyword>
<gene>
    <name evidence="2" type="ORF">PSTG_14755</name>
</gene>
<name>A0A0L0UY40_9BASI</name>
<dbReference type="AlphaFoldDB" id="A0A0L0UY40"/>
<evidence type="ECO:0000313" key="3">
    <source>
        <dbReference type="Proteomes" id="UP000054564"/>
    </source>
</evidence>